<comment type="caution">
    <text evidence="1">The sequence shown here is derived from an EMBL/GenBank/DDBJ whole genome shotgun (WGS) entry which is preliminary data.</text>
</comment>
<name>A0AAW5N0N3_9ESCH</name>
<feature type="non-terminal residue" evidence="1">
    <location>
        <position position="1"/>
    </location>
</feature>
<dbReference type="AlphaFoldDB" id="A0AAW5N0N3"/>
<sequence>LPINVKVNGNLNSYELTGQAGADNHFNSRWMLGQKLTLDRAIWAADSKTLPPLPVVSGVELNMPPLIGAEWLALFQKGATEKVG</sequence>
<dbReference type="Proteomes" id="UP001206878">
    <property type="component" value="Unassembled WGS sequence"/>
</dbReference>
<protein>
    <recommendedName>
        <fullName evidence="3">AsmA family protein</fullName>
    </recommendedName>
</protein>
<evidence type="ECO:0000313" key="2">
    <source>
        <dbReference type="Proteomes" id="UP001206878"/>
    </source>
</evidence>
<gene>
    <name evidence="1" type="ORF">NVV43_27805</name>
</gene>
<feature type="non-terminal residue" evidence="1">
    <location>
        <position position="84"/>
    </location>
</feature>
<organism evidence="1 2">
    <name type="scientific">Escherichia marmotae</name>
    <dbReference type="NCBI Taxonomy" id="1499973"/>
    <lineage>
        <taxon>Bacteria</taxon>
        <taxon>Pseudomonadati</taxon>
        <taxon>Pseudomonadota</taxon>
        <taxon>Gammaproteobacteria</taxon>
        <taxon>Enterobacterales</taxon>
        <taxon>Enterobacteriaceae</taxon>
        <taxon>Escherichia</taxon>
    </lineage>
</organism>
<proteinExistence type="predicted"/>
<dbReference type="EMBL" id="JANPXH010001049">
    <property type="protein sequence ID" value="MCR6679275.1"/>
    <property type="molecule type" value="Genomic_DNA"/>
</dbReference>
<evidence type="ECO:0008006" key="3">
    <source>
        <dbReference type="Google" id="ProtNLM"/>
    </source>
</evidence>
<accession>A0AAW5N0N3</accession>
<reference evidence="1" key="1">
    <citation type="submission" date="2022-07" db="EMBL/GenBank/DDBJ databases">
        <title>Diversity of ethanolamine utilization by human commensal Escherichia coli.</title>
        <authorList>
            <person name="Jubelin G."/>
        </authorList>
    </citation>
    <scope>NUCLEOTIDE SEQUENCE</scope>
    <source>
        <strain evidence="1">S1</strain>
    </source>
</reference>
<evidence type="ECO:0000313" key="1">
    <source>
        <dbReference type="EMBL" id="MCR6679275.1"/>
    </source>
</evidence>